<dbReference type="OrthoDB" id="205181at2157"/>
<proteinExistence type="predicted"/>
<dbReference type="Proteomes" id="UP000199199">
    <property type="component" value="Unassembled WGS sequence"/>
</dbReference>
<feature type="domain" description="Metallo-beta-lactamase" evidence="1">
    <location>
        <begin position="17"/>
        <end position="219"/>
    </location>
</feature>
<dbReference type="AlphaFoldDB" id="A0A1I6TNM5"/>
<name>A0A1I6TNM5_9EURY</name>
<keyword evidence="3" id="KW-1185">Reference proteome</keyword>
<gene>
    <name evidence="2" type="ORF">SAMN04488556_3248</name>
</gene>
<evidence type="ECO:0000313" key="2">
    <source>
        <dbReference type="EMBL" id="SFS90577.1"/>
    </source>
</evidence>
<dbReference type="Gene3D" id="1.10.10.10">
    <property type="entry name" value="Winged helix-like DNA-binding domain superfamily/Winged helix DNA-binding domain"/>
    <property type="match status" value="1"/>
</dbReference>
<dbReference type="SUPFAM" id="SSF56281">
    <property type="entry name" value="Metallo-hydrolase/oxidoreductase"/>
    <property type="match status" value="1"/>
</dbReference>
<dbReference type="PANTHER" id="PTHR23131">
    <property type="entry name" value="ENDORIBONUCLEASE LACTB2"/>
    <property type="match status" value="1"/>
</dbReference>
<dbReference type="InterPro" id="IPR036388">
    <property type="entry name" value="WH-like_DNA-bd_sf"/>
</dbReference>
<dbReference type="EMBL" id="FOZS01000003">
    <property type="protein sequence ID" value="SFS90577.1"/>
    <property type="molecule type" value="Genomic_DNA"/>
</dbReference>
<dbReference type="RefSeq" id="WP_092906006.1">
    <property type="nucleotide sequence ID" value="NZ_FOZS01000003.1"/>
</dbReference>
<protein>
    <submittedName>
        <fullName evidence="2">Glyoxylase, beta-lactamase superfamily II</fullName>
    </submittedName>
</protein>
<evidence type="ECO:0000313" key="3">
    <source>
        <dbReference type="Proteomes" id="UP000199199"/>
    </source>
</evidence>
<evidence type="ECO:0000259" key="1">
    <source>
        <dbReference type="SMART" id="SM00849"/>
    </source>
</evidence>
<organism evidence="2 3">
    <name type="scientific">Halostagnicola kamekurae</name>
    <dbReference type="NCBI Taxonomy" id="619731"/>
    <lineage>
        <taxon>Archaea</taxon>
        <taxon>Methanobacteriati</taxon>
        <taxon>Methanobacteriota</taxon>
        <taxon>Stenosarchaea group</taxon>
        <taxon>Halobacteria</taxon>
        <taxon>Halobacteriales</taxon>
        <taxon>Natrialbaceae</taxon>
        <taxon>Halostagnicola</taxon>
    </lineage>
</organism>
<dbReference type="InterPro" id="IPR050662">
    <property type="entry name" value="Sec-metab_biosynth-thioest"/>
</dbReference>
<dbReference type="PANTHER" id="PTHR23131:SF4">
    <property type="entry name" value="METALLO-BETA-LACTAMASE SUPERFAMILY POTEIN"/>
    <property type="match status" value="1"/>
</dbReference>
<dbReference type="SMART" id="SM00849">
    <property type="entry name" value="Lactamase_B"/>
    <property type="match status" value="1"/>
</dbReference>
<accession>A0A1I6TNM5</accession>
<dbReference type="InterPro" id="IPR001279">
    <property type="entry name" value="Metallo-B-lactamas"/>
</dbReference>
<dbReference type="Pfam" id="PF00753">
    <property type="entry name" value="Lactamase_B"/>
    <property type="match status" value="1"/>
</dbReference>
<dbReference type="InterPro" id="IPR036866">
    <property type="entry name" value="RibonucZ/Hydroxyglut_hydro"/>
</dbReference>
<sequence length="318" mass="34533">MSERVRIDVGEGSPEGANSAYLLPDRGVLIDPGPPTERAWSNLLAGIADAAASITDLEHVLVTHWHVDHAGLAPRIAERANAELHVHRADSPLIGDYASERERRLERDERTLARWGVPEARRTTVLDGDTPSPLPDSFPVRARDDGDVIAGVEVVHTPGHTGGHASFRTADDLYLGDLLLPTYTPNVGGSDTRLSDPLAMYLSSLDRLEDAPDRGRPGHGTTIEIEAACKEVREHHRERARACFRALEPTESAASTPWAVARELFGEMSGVHAKFGAGEAAAHLERLAALDLVRPLEGEPVEYIRAVESYPDEIDLSA</sequence>
<reference evidence="3" key="1">
    <citation type="submission" date="2016-10" db="EMBL/GenBank/DDBJ databases">
        <authorList>
            <person name="Varghese N."/>
            <person name="Submissions S."/>
        </authorList>
    </citation>
    <scope>NUCLEOTIDE SEQUENCE [LARGE SCALE GENOMIC DNA]</scope>
    <source>
        <strain evidence="3">DSM 22427</strain>
    </source>
</reference>
<dbReference type="Gene3D" id="3.60.15.10">
    <property type="entry name" value="Ribonuclease Z/Hydroxyacylglutathione hydrolase-like"/>
    <property type="match status" value="1"/>
</dbReference>